<feature type="domain" description="Ras-GEF" evidence="4">
    <location>
        <begin position="743"/>
        <end position="977"/>
    </location>
</feature>
<evidence type="ECO:0000259" key="6">
    <source>
        <dbReference type="PROSITE" id="PS50200"/>
    </source>
</evidence>
<dbReference type="GO" id="GO:0007265">
    <property type="term" value="P:Ras protein signal transduction"/>
    <property type="evidence" value="ECO:0007669"/>
    <property type="project" value="TreeGrafter"/>
</dbReference>
<feature type="region of interest" description="Disordered" evidence="3">
    <location>
        <begin position="944"/>
        <end position="1010"/>
    </location>
</feature>
<evidence type="ECO:0000256" key="2">
    <source>
        <dbReference type="PROSITE-ProRule" id="PRU00168"/>
    </source>
</evidence>
<dbReference type="SUPFAM" id="SSF48366">
    <property type="entry name" value="Ras GEF"/>
    <property type="match status" value="1"/>
</dbReference>
<dbReference type="PROSITE" id="PS50042">
    <property type="entry name" value="CNMP_BINDING_3"/>
    <property type="match status" value="1"/>
</dbReference>
<evidence type="ECO:0000259" key="4">
    <source>
        <dbReference type="PROSITE" id="PS50009"/>
    </source>
</evidence>
<dbReference type="PROSITE" id="PS50200">
    <property type="entry name" value="RA"/>
    <property type="match status" value="1"/>
</dbReference>
<dbReference type="SMART" id="SM00147">
    <property type="entry name" value="RasGEF"/>
    <property type="match status" value="1"/>
</dbReference>
<gene>
    <name evidence="8" type="ORF">BOX15_Mlig009427g1</name>
</gene>
<feature type="compositionally biased region" description="Low complexity" evidence="3">
    <location>
        <begin position="983"/>
        <end position="1008"/>
    </location>
</feature>
<comment type="caution">
    <text evidence="8">The sequence shown here is derived from an EMBL/GenBank/DDBJ whole genome shotgun (WGS) entry which is preliminary data.</text>
</comment>
<feature type="non-terminal residue" evidence="8">
    <location>
        <position position="1"/>
    </location>
</feature>
<evidence type="ECO:0000313" key="9">
    <source>
        <dbReference type="Proteomes" id="UP000215902"/>
    </source>
</evidence>
<dbReference type="Gene3D" id="1.10.840.10">
    <property type="entry name" value="Ras guanine-nucleotide exchange factors catalytic domain"/>
    <property type="match status" value="1"/>
</dbReference>
<dbReference type="SUPFAM" id="SSF51206">
    <property type="entry name" value="cAMP-binding domain-like"/>
    <property type="match status" value="2"/>
</dbReference>
<dbReference type="Gene3D" id="2.60.120.10">
    <property type="entry name" value="Jelly Rolls"/>
    <property type="match status" value="2"/>
</dbReference>
<feature type="compositionally biased region" description="Pro residues" evidence="3">
    <location>
        <begin position="945"/>
        <end position="964"/>
    </location>
</feature>
<dbReference type="InterPro" id="IPR008937">
    <property type="entry name" value="Ras-like_GEF"/>
</dbReference>
<sequence>ISKSYELIFQLLHMPSHARGKQEKDFIVRFLCSIDKLLFGNKSSLESLADTIQHTSLRNGQTLFSSGSRITSWYILLSGSVYVDGKLHHPIKSLGRPISEEDRYYSSDCYCLEQCDFLVIDLKTACQQSSQLSSMDSSITLGLAEDSVRLQRSSLDLSDEASSSTYSDSCCELEDSDNDFCDASAETGASFGVAARSSLLLALAKPPGQRSPSEVELLHQATRCMPAFANFNETVQRRLSAGLALASLDQLSVPSNSWSVILDGLVELTTPTMSDGEADAVHRRLGPGDCLDARLLAGEARAVGPNCRLAYLALDDYLAAVETAGADEADGRAVLRKNGQVVLVKEADPSRDGVLCVTSGTPAALLDELLSTSAANVDASFADDLLLTRLAFVSDLALADRLLLALADPPQPDCAPSAAWERAERVLLQWVGGHLVDMSDRRLLHRLAGLEARLTGRLGPQHLMRLACSSGAAERRVTCRRDRGLDFLLLGSGGGGDSFCFVSGLAAPTGDEDDSCLIDDEGRLLQPLMLGDRVLQLDDQPVDPDRLSNGAAGELLHLTVRWDPLQYHRALASMTAAASILRTISCSPPAHQPPPSQLPVRQVSMPASLATTAERQLAAPRPAPAALADRAVRVYRHDGQSRTVPVGRDTPAGVAAALAAREFGVAGVDYACWQLVEVCASLPGPALRRRALQDSVTDLDGRLPVGGRYYLRRADEPIDQCLTDKTEALQLAREAAVDLLQLDPRRLAQLLTESDAEAHRQIRPADLVLWWLGNRDGSSYKSLTAFHRLIRLAEATSGWPGRELATCGGASIEASEQRRRDRILKRLVRVALECHRLRNLCSATSLALGLAACQPAGWERRLPRPLRTAWQDRLASLADVSMNHAGYRMQLLEAAGPATVPHPAVLCKDLTSLREAGGKSDSGLVNFYRLRLVANLARSFCRQRLPPPLPTPPALSTPTPPPTPTSIEERLPLVTTAQQQQGVADSSKSSSSASSIASSNSSGVSVSSPVREARRLASRLLLIGRPSPPGCGGGGGVGLRRRQLLCDESLAEKRLSAYVQRMVHPNGIV</sequence>
<keyword evidence="9" id="KW-1185">Reference proteome</keyword>
<feature type="domain" description="N-terminal Ras-GEF" evidence="7">
    <location>
        <begin position="353"/>
        <end position="474"/>
    </location>
</feature>
<dbReference type="PROSITE" id="PS50212">
    <property type="entry name" value="RASGEF_NTER"/>
    <property type="match status" value="1"/>
</dbReference>
<dbReference type="Proteomes" id="UP000215902">
    <property type="component" value="Unassembled WGS sequence"/>
</dbReference>
<dbReference type="Gene3D" id="1.20.870.10">
    <property type="entry name" value="Son of sevenless (SoS) protein Chain: S domain 1"/>
    <property type="match status" value="1"/>
</dbReference>
<dbReference type="GO" id="GO:0016324">
    <property type="term" value="C:apical plasma membrane"/>
    <property type="evidence" value="ECO:0007669"/>
    <property type="project" value="TreeGrafter"/>
</dbReference>
<feature type="domain" description="Cyclic nucleotide-binding" evidence="5">
    <location>
        <begin position="41"/>
        <end position="83"/>
    </location>
</feature>
<protein>
    <submittedName>
        <fullName evidence="8">Uncharacterized protein</fullName>
    </submittedName>
</protein>
<name>A0A267EVB0_9PLAT</name>
<evidence type="ECO:0000259" key="7">
    <source>
        <dbReference type="PROSITE" id="PS50212"/>
    </source>
</evidence>
<dbReference type="InterPro" id="IPR036964">
    <property type="entry name" value="RASGEF_cat_dom_sf"/>
</dbReference>
<dbReference type="Pfam" id="PF00617">
    <property type="entry name" value="RasGEF"/>
    <property type="match status" value="1"/>
</dbReference>
<dbReference type="STRING" id="282301.A0A267EVB0"/>
<dbReference type="GO" id="GO:0005085">
    <property type="term" value="F:guanyl-nucleotide exchange factor activity"/>
    <property type="evidence" value="ECO:0007669"/>
    <property type="project" value="UniProtKB-KW"/>
</dbReference>
<dbReference type="InterPro" id="IPR000595">
    <property type="entry name" value="cNMP-bd_dom"/>
</dbReference>
<dbReference type="InterPro" id="IPR023578">
    <property type="entry name" value="Ras_GEF_dom_sf"/>
</dbReference>
<keyword evidence="1 2" id="KW-0344">Guanine-nucleotide releasing factor</keyword>
<dbReference type="PANTHER" id="PTHR23113">
    <property type="entry name" value="GUANINE NUCLEOTIDE EXCHANGE FACTOR"/>
    <property type="match status" value="1"/>
</dbReference>
<dbReference type="InterPro" id="IPR001895">
    <property type="entry name" value="RASGEF_cat_dom"/>
</dbReference>
<dbReference type="InterPro" id="IPR014710">
    <property type="entry name" value="RmlC-like_jellyroll"/>
</dbReference>
<dbReference type="AlphaFoldDB" id="A0A267EVB0"/>
<dbReference type="InterPro" id="IPR000159">
    <property type="entry name" value="RA_dom"/>
</dbReference>
<evidence type="ECO:0000256" key="1">
    <source>
        <dbReference type="ARBA" id="ARBA00022658"/>
    </source>
</evidence>
<evidence type="ECO:0000259" key="5">
    <source>
        <dbReference type="PROSITE" id="PS50042"/>
    </source>
</evidence>
<accession>A0A267EVB0</accession>
<evidence type="ECO:0000256" key="3">
    <source>
        <dbReference type="SAM" id="MobiDB-lite"/>
    </source>
</evidence>
<feature type="domain" description="Ras-associating" evidence="6">
    <location>
        <begin position="628"/>
        <end position="716"/>
    </location>
</feature>
<dbReference type="EMBL" id="NIVC01001710">
    <property type="protein sequence ID" value="PAA64827.1"/>
    <property type="molecule type" value="Genomic_DNA"/>
</dbReference>
<evidence type="ECO:0000313" key="8">
    <source>
        <dbReference type="EMBL" id="PAA64827.1"/>
    </source>
</evidence>
<dbReference type="InterPro" id="IPR000651">
    <property type="entry name" value="Ras-like_Gua-exchang_fac_N"/>
</dbReference>
<dbReference type="PROSITE" id="PS50009">
    <property type="entry name" value="RASGEF_CAT"/>
    <property type="match status" value="1"/>
</dbReference>
<dbReference type="OrthoDB" id="21144at2759"/>
<dbReference type="InterPro" id="IPR018490">
    <property type="entry name" value="cNMP-bd_dom_sf"/>
</dbReference>
<reference evidence="8 9" key="1">
    <citation type="submission" date="2017-06" db="EMBL/GenBank/DDBJ databases">
        <title>A platform for efficient transgenesis in Macrostomum lignano, a flatworm model organism for stem cell research.</title>
        <authorList>
            <person name="Berezikov E."/>
        </authorList>
    </citation>
    <scope>NUCLEOTIDE SEQUENCE [LARGE SCALE GENOMIC DNA]</scope>
    <source>
        <strain evidence="8">DV1</strain>
        <tissue evidence="8">Whole organism</tissue>
    </source>
</reference>
<dbReference type="PANTHER" id="PTHR23113:SF249">
    <property type="entry name" value="RAP GUANINE NUCLEOTIDE EXCHANGE FACTOR 6"/>
    <property type="match status" value="1"/>
</dbReference>
<organism evidence="8 9">
    <name type="scientific">Macrostomum lignano</name>
    <dbReference type="NCBI Taxonomy" id="282301"/>
    <lineage>
        <taxon>Eukaryota</taxon>
        <taxon>Metazoa</taxon>
        <taxon>Spiralia</taxon>
        <taxon>Lophotrochozoa</taxon>
        <taxon>Platyhelminthes</taxon>
        <taxon>Rhabditophora</taxon>
        <taxon>Macrostomorpha</taxon>
        <taxon>Macrostomida</taxon>
        <taxon>Macrostomidae</taxon>
        <taxon>Macrostomum</taxon>
    </lineage>
</organism>
<proteinExistence type="predicted"/>